<protein>
    <submittedName>
        <fullName evidence="2">Uncharacterized protein</fullName>
    </submittedName>
</protein>
<organism evidence="2 3">
    <name type="scientific">Kocuria dechangensis</name>
    <dbReference type="NCBI Taxonomy" id="1176249"/>
    <lineage>
        <taxon>Bacteria</taxon>
        <taxon>Bacillati</taxon>
        <taxon>Actinomycetota</taxon>
        <taxon>Actinomycetes</taxon>
        <taxon>Micrococcales</taxon>
        <taxon>Micrococcaceae</taxon>
        <taxon>Kocuria</taxon>
    </lineage>
</organism>
<dbReference type="AlphaFoldDB" id="A0A917LP91"/>
<comment type="caution">
    <text evidence="2">The sequence shown here is derived from an EMBL/GenBank/DDBJ whole genome shotgun (WGS) entry which is preliminary data.</text>
</comment>
<evidence type="ECO:0000313" key="3">
    <source>
        <dbReference type="Proteomes" id="UP000638848"/>
    </source>
</evidence>
<name>A0A917LP91_9MICC</name>
<gene>
    <name evidence="2" type="ORF">GCM10011374_09510</name>
</gene>
<sequence>MPTAWACSRDLTMTAPRRSSAACRRFLHEVEGARRGGEIVGITDDLSSHRSRTTRTWREGPRILRGTEH</sequence>
<feature type="compositionally biased region" description="Basic and acidic residues" evidence="1">
    <location>
        <begin position="56"/>
        <end position="69"/>
    </location>
</feature>
<dbReference type="EMBL" id="BMEQ01000003">
    <property type="protein sequence ID" value="GGG49197.1"/>
    <property type="molecule type" value="Genomic_DNA"/>
</dbReference>
<reference evidence="2" key="1">
    <citation type="journal article" date="2014" name="Int. J. Syst. Evol. Microbiol.">
        <title>Complete genome sequence of Corynebacterium casei LMG S-19264T (=DSM 44701T), isolated from a smear-ripened cheese.</title>
        <authorList>
            <consortium name="US DOE Joint Genome Institute (JGI-PGF)"/>
            <person name="Walter F."/>
            <person name="Albersmeier A."/>
            <person name="Kalinowski J."/>
            <person name="Ruckert C."/>
        </authorList>
    </citation>
    <scope>NUCLEOTIDE SEQUENCE</scope>
    <source>
        <strain evidence="2">CGMCC 1.12187</strain>
    </source>
</reference>
<evidence type="ECO:0000313" key="2">
    <source>
        <dbReference type="EMBL" id="GGG49197.1"/>
    </source>
</evidence>
<reference evidence="2" key="2">
    <citation type="submission" date="2020-09" db="EMBL/GenBank/DDBJ databases">
        <authorList>
            <person name="Sun Q."/>
            <person name="Zhou Y."/>
        </authorList>
    </citation>
    <scope>NUCLEOTIDE SEQUENCE</scope>
    <source>
        <strain evidence="2">CGMCC 1.12187</strain>
    </source>
</reference>
<accession>A0A917LP91</accession>
<evidence type="ECO:0000256" key="1">
    <source>
        <dbReference type="SAM" id="MobiDB-lite"/>
    </source>
</evidence>
<proteinExistence type="predicted"/>
<feature type="region of interest" description="Disordered" evidence="1">
    <location>
        <begin position="47"/>
        <end position="69"/>
    </location>
</feature>
<keyword evidence="3" id="KW-1185">Reference proteome</keyword>
<dbReference type="Proteomes" id="UP000638848">
    <property type="component" value="Unassembled WGS sequence"/>
</dbReference>